<gene>
    <name evidence="2" type="ORF">F0562_016166</name>
</gene>
<dbReference type="Proteomes" id="UP000325577">
    <property type="component" value="Linkage Group LG7"/>
</dbReference>
<reference evidence="2 3" key="1">
    <citation type="submission" date="2019-09" db="EMBL/GenBank/DDBJ databases">
        <title>A chromosome-level genome assembly of the Chinese tupelo Nyssa sinensis.</title>
        <authorList>
            <person name="Yang X."/>
            <person name="Kang M."/>
            <person name="Yang Y."/>
            <person name="Xiong H."/>
            <person name="Wang M."/>
            <person name="Zhang Z."/>
            <person name="Wang Z."/>
            <person name="Wu H."/>
            <person name="Ma T."/>
            <person name="Liu J."/>
            <person name="Xi Z."/>
        </authorList>
    </citation>
    <scope>NUCLEOTIDE SEQUENCE [LARGE SCALE GENOMIC DNA]</scope>
    <source>
        <strain evidence="2">J267</strain>
        <tissue evidence="2">Leaf</tissue>
    </source>
</reference>
<protein>
    <submittedName>
        <fullName evidence="2">Uncharacterized protein</fullName>
    </submittedName>
</protein>
<dbReference type="Pfam" id="PF13637">
    <property type="entry name" value="Ank_4"/>
    <property type="match status" value="1"/>
</dbReference>
<dbReference type="AlphaFoldDB" id="A0A5J4ZK44"/>
<dbReference type="PANTHER" id="PTHR46224:SF6">
    <property type="entry name" value="ANKYRIN REPEAT FAMILY PROTEIN"/>
    <property type="match status" value="1"/>
</dbReference>
<dbReference type="SUPFAM" id="SSF48403">
    <property type="entry name" value="Ankyrin repeat"/>
    <property type="match status" value="1"/>
</dbReference>
<proteinExistence type="predicted"/>
<feature type="region of interest" description="Disordered" evidence="1">
    <location>
        <begin position="96"/>
        <end position="156"/>
    </location>
</feature>
<name>A0A5J4ZK44_9ASTE</name>
<dbReference type="InterPro" id="IPR036770">
    <property type="entry name" value="Ankyrin_rpt-contain_sf"/>
</dbReference>
<accession>A0A5J4ZK44</accession>
<dbReference type="InterPro" id="IPR002110">
    <property type="entry name" value="Ankyrin_rpt"/>
</dbReference>
<dbReference type="InterPro" id="IPR051616">
    <property type="entry name" value="Cul2-RING_E3_ligase_SR"/>
</dbReference>
<feature type="compositionally biased region" description="Basic and acidic residues" evidence="1">
    <location>
        <begin position="96"/>
        <end position="110"/>
    </location>
</feature>
<evidence type="ECO:0000256" key="1">
    <source>
        <dbReference type="SAM" id="MobiDB-lite"/>
    </source>
</evidence>
<dbReference type="Gene3D" id="1.25.40.20">
    <property type="entry name" value="Ankyrin repeat-containing domain"/>
    <property type="match status" value="1"/>
</dbReference>
<sequence>MCFTKGIRLMNHSPSQKTVAPIHDDATIPTKRSPEIINCLLRARADPNVTDKDGITPIQVAAARGNRNAVEILFLVTSQIQTVAEWTVDEILEHMQSETGKEQEESRNLKEVNGLEDTPTTKLLVTAEAKKKAAEAEQKRNKAGADRENSGWATRE</sequence>
<dbReference type="OrthoDB" id="20872at2759"/>
<dbReference type="PANTHER" id="PTHR46224">
    <property type="entry name" value="ANKYRIN REPEAT FAMILY PROTEIN"/>
    <property type="match status" value="1"/>
</dbReference>
<feature type="compositionally biased region" description="Basic and acidic residues" evidence="1">
    <location>
        <begin position="128"/>
        <end position="156"/>
    </location>
</feature>
<keyword evidence="3" id="KW-1185">Reference proteome</keyword>
<evidence type="ECO:0000313" key="2">
    <source>
        <dbReference type="EMBL" id="KAA8519060.1"/>
    </source>
</evidence>
<dbReference type="EMBL" id="CM018050">
    <property type="protein sequence ID" value="KAA8519060.1"/>
    <property type="molecule type" value="Genomic_DNA"/>
</dbReference>
<organism evidence="2 3">
    <name type="scientific">Nyssa sinensis</name>
    <dbReference type="NCBI Taxonomy" id="561372"/>
    <lineage>
        <taxon>Eukaryota</taxon>
        <taxon>Viridiplantae</taxon>
        <taxon>Streptophyta</taxon>
        <taxon>Embryophyta</taxon>
        <taxon>Tracheophyta</taxon>
        <taxon>Spermatophyta</taxon>
        <taxon>Magnoliopsida</taxon>
        <taxon>eudicotyledons</taxon>
        <taxon>Gunneridae</taxon>
        <taxon>Pentapetalae</taxon>
        <taxon>asterids</taxon>
        <taxon>Cornales</taxon>
        <taxon>Nyssaceae</taxon>
        <taxon>Nyssa</taxon>
    </lineage>
</organism>
<evidence type="ECO:0000313" key="3">
    <source>
        <dbReference type="Proteomes" id="UP000325577"/>
    </source>
</evidence>